<dbReference type="Proteomes" id="UP000315947">
    <property type="component" value="Chromosome"/>
</dbReference>
<organism evidence="2 3">
    <name type="scientific">Shewanella psychropiezotolerans</name>
    <dbReference type="NCBI Taxonomy" id="2593655"/>
    <lineage>
        <taxon>Bacteria</taxon>
        <taxon>Pseudomonadati</taxon>
        <taxon>Pseudomonadota</taxon>
        <taxon>Gammaproteobacteria</taxon>
        <taxon>Alteromonadales</taxon>
        <taxon>Shewanellaceae</taxon>
        <taxon>Shewanella</taxon>
    </lineage>
</organism>
<dbReference type="Gene3D" id="3.90.1200.10">
    <property type="match status" value="1"/>
</dbReference>
<reference evidence="2 3" key="1">
    <citation type="submission" date="2019-07" db="EMBL/GenBank/DDBJ databases">
        <title>Shewanella sp. YLB-06 whole genomic sequence.</title>
        <authorList>
            <person name="Yu L."/>
        </authorList>
    </citation>
    <scope>NUCLEOTIDE SEQUENCE [LARGE SCALE GENOMIC DNA]</scope>
    <source>
        <strain evidence="2 3">YLB-06</strain>
    </source>
</reference>
<keyword evidence="3" id="KW-1185">Reference proteome</keyword>
<name>A0ABX5WSA4_9GAMM</name>
<proteinExistence type="predicted"/>
<dbReference type="Pfam" id="PF01636">
    <property type="entry name" value="APH"/>
    <property type="match status" value="1"/>
</dbReference>
<sequence length="286" mass="32555">MFELGIAGNSGCELSISKINHKLAVVKRSSSKHYSSRLKLQMQKQELFAKECDLKNIVIPNIITSLSEAESFEFTMEFVHGSGFDELSLQCGKQTLDQIVDALKELLTYEIEKSPITTVPAHIFQTKVQQVIKNSEAIIASGKLTDSTLRALKDASLKANVDRTIPQGICHGDLTLSNLIYSKLNKKVYVIDFLDSFIESPIIDICKIRQDTLHGWSRCKSELRHNARTTQALTYLDEQLAPFFSQFDWVNEHYDFFQDINILRIIPYAHSEQVINFINQYFGAKK</sequence>
<dbReference type="EMBL" id="CP041614">
    <property type="protein sequence ID" value="QDO81995.1"/>
    <property type="molecule type" value="Genomic_DNA"/>
</dbReference>
<evidence type="ECO:0000259" key="1">
    <source>
        <dbReference type="Pfam" id="PF01636"/>
    </source>
</evidence>
<dbReference type="SUPFAM" id="SSF56112">
    <property type="entry name" value="Protein kinase-like (PK-like)"/>
    <property type="match status" value="1"/>
</dbReference>
<dbReference type="RefSeq" id="WP_144044388.1">
    <property type="nucleotide sequence ID" value="NZ_CP041614.1"/>
</dbReference>
<accession>A0ABX5WSA4</accession>
<dbReference type="InterPro" id="IPR002575">
    <property type="entry name" value="Aminoglycoside_PTrfase"/>
</dbReference>
<gene>
    <name evidence="2" type="ORF">FM037_00615</name>
</gene>
<protein>
    <submittedName>
        <fullName evidence="2">Phosphotransferase</fullName>
    </submittedName>
</protein>
<evidence type="ECO:0000313" key="2">
    <source>
        <dbReference type="EMBL" id="QDO81995.1"/>
    </source>
</evidence>
<evidence type="ECO:0000313" key="3">
    <source>
        <dbReference type="Proteomes" id="UP000315947"/>
    </source>
</evidence>
<feature type="domain" description="Aminoglycoside phosphotransferase" evidence="1">
    <location>
        <begin position="51"/>
        <end position="206"/>
    </location>
</feature>
<dbReference type="InterPro" id="IPR011009">
    <property type="entry name" value="Kinase-like_dom_sf"/>
</dbReference>